<dbReference type="GO" id="GO:0016020">
    <property type="term" value="C:membrane"/>
    <property type="evidence" value="ECO:0007669"/>
    <property type="project" value="UniProtKB-SubCell"/>
</dbReference>
<evidence type="ECO:0000256" key="4">
    <source>
        <dbReference type="ARBA" id="ARBA00023136"/>
    </source>
</evidence>
<evidence type="ECO:0000256" key="1">
    <source>
        <dbReference type="ARBA" id="ARBA00004370"/>
    </source>
</evidence>
<accession>A0A9W7F0K0</accession>
<dbReference type="InterPro" id="IPR050307">
    <property type="entry name" value="Sterol_Desaturase_Related"/>
</dbReference>
<feature type="domain" description="Fatty acid hydroxylase" evidence="7">
    <location>
        <begin position="221"/>
        <end position="350"/>
    </location>
</feature>
<proteinExistence type="predicted"/>
<sequence length="367" mass="42039">MSSNTYAFVATIFSLLFATANAVVEDSFPGNAWRAVGSSFSSMVEVSSYSPRVPFWQKATRQSDVLNGTQESWWTSSPFSSSSSSSSPVNPFRNFNAWVNSFIFPESFTSYLVASLGPDAAHYVLCYMRNFVSGCIIYYATAGFFHYRNYVVDKENLFSSGKRKKPTTATIMNQIKLAQTSLFLYVALPVFSDWLIEEGFTMCYYDISEIGGFPTYLAITLFYFTCVEIGIYWMHRTLHENKFLYKYVHAQHHAYNTPETLTPWASIAFNPLDGILQASPYVFWLLFIPCHYLTHVLMVFCTAIWATYIHDTMDGDVEPIMSNKYHTVHHTHYIYNYGQIFIFCDWYWGTLKKPAGPTGTGLKRKTK</sequence>
<protein>
    <recommendedName>
        <fullName evidence="7">Fatty acid hydroxylase domain-containing protein</fullName>
    </recommendedName>
</protein>
<dbReference type="AlphaFoldDB" id="A0A9W7F0K0"/>
<feature type="chain" id="PRO_5040769490" description="Fatty acid hydroxylase domain-containing protein" evidence="6">
    <location>
        <begin position="23"/>
        <end position="367"/>
    </location>
</feature>
<feature type="transmembrane region" description="Helical" evidence="5">
    <location>
        <begin position="216"/>
        <end position="235"/>
    </location>
</feature>
<evidence type="ECO:0000313" key="9">
    <source>
        <dbReference type="Proteomes" id="UP001165160"/>
    </source>
</evidence>
<dbReference type="GO" id="GO:0008610">
    <property type="term" value="P:lipid biosynthetic process"/>
    <property type="evidence" value="ECO:0007669"/>
    <property type="project" value="InterPro"/>
</dbReference>
<keyword evidence="9" id="KW-1185">Reference proteome</keyword>
<evidence type="ECO:0000256" key="2">
    <source>
        <dbReference type="ARBA" id="ARBA00022692"/>
    </source>
</evidence>
<evidence type="ECO:0000256" key="3">
    <source>
        <dbReference type="ARBA" id="ARBA00022989"/>
    </source>
</evidence>
<keyword evidence="2 5" id="KW-0812">Transmembrane</keyword>
<organism evidence="8 9">
    <name type="scientific">Triparma verrucosa</name>
    <dbReference type="NCBI Taxonomy" id="1606542"/>
    <lineage>
        <taxon>Eukaryota</taxon>
        <taxon>Sar</taxon>
        <taxon>Stramenopiles</taxon>
        <taxon>Ochrophyta</taxon>
        <taxon>Bolidophyceae</taxon>
        <taxon>Parmales</taxon>
        <taxon>Triparmaceae</taxon>
        <taxon>Triparma</taxon>
    </lineage>
</organism>
<keyword evidence="6" id="KW-0732">Signal</keyword>
<name>A0A9W7F0K0_9STRA</name>
<keyword evidence="3 5" id="KW-1133">Transmembrane helix</keyword>
<reference evidence="9" key="1">
    <citation type="journal article" date="2023" name="Commun. Biol.">
        <title>Genome analysis of Parmales, the sister group of diatoms, reveals the evolutionary specialization of diatoms from phago-mixotrophs to photoautotrophs.</title>
        <authorList>
            <person name="Ban H."/>
            <person name="Sato S."/>
            <person name="Yoshikawa S."/>
            <person name="Yamada K."/>
            <person name="Nakamura Y."/>
            <person name="Ichinomiya M."/>
            <person name="Sato N."/>
            <person name="Blanc-Mathieu R."/>
            <person name="Endo H."/>
            <person name="Kuwata A."/>
            <person name="Ogata H."/>
        </authorList>
    </citation>
    <scope>NUCLEOTIDE SEQUENCE [LARGE SCALE GENOMIC DNA]</scope>
    <source>
        <strain evidence="9">NIES 3699</strain>
    </source>
</reference>
<gene>
    <name evidence="8" type="ORF">TrVE_jg10281</name>
</gene>
<dbReference type="Pfam" id="PF04116">
    <property type="entry name" value="FA_hydroxylase"/>
    <property type="match status" value="1"/>
</dbReference>
<dbReference type="EMBL" id="BRXX01000231">
    <property type="protein sequence ID" value="GMH99244.1"/>
    <property type="molecule type" value="Genomic_DNA"/>
</dbReference>
<feature type="signal peptide" evidence="6">
    <location>
        <begin position="1"/>
        <end position="22"/>
    </location>
</feature>
<comment type="subcellular location">
    <subcellularLocation>
        <location evidence="1">Membrane</location>
    </subcellularLocation>
</comment>
<dbReference type="GO" id="GO:0016491">
    <property type="term" value="F:oxidoreductase activity"/>
    <property type="evidence" value="ECO:0007669"/>
    <property type="project" value="InterPro"/>
</dbReference>
<keyword evidence="4 5" id="KW-0472">Membrane</keyword>
<dbReference type="Proteomes" id="UP001165160">
    <property type="component" value="Unassembled WGS sequence"/>
</dbReference>
<evidence type="ECO:0000256" key="6">
    <source>
        <dbReference type="SAM" id="SignalP"/>
    </source>
</evidence>
<dbReference type="GO" id="GO:0005506">
    <property type="term" value="F:iron ion binding"/>
    <property type="evidence" value="ECO:0007669"/>
    <property type="project" value="InterPro"/>
</dbReference>
<evidence type="ECO:0000313" key="8">
    <source>
        <dbReference type="EMBL" id="GMH99244.1"/>
    </source>
</evidence>
<dbReference type="InterPro" id="IPR006694">
    <property type="entry name" value="Fatty_acid_hydroxylase"/>
</dbReference>
<comment type="caution">
    <text evidence="8">The sequence shown here is derived from an EMBL/GenBank/DDBJ whole genome shotgun (WGS) entry which is preliminary data.</text>
</comment>
<dbReference type="PANTHER" id="PTHR11863">
    <property type="entry name" value="STEROL DESATURASE"/>
    <property type="match status" value="1"/>
</dbReference>
<evidence type="ECO:0000259" key="7">
    <source>
        <dbReference type="Pfam" id="PF04116"/>
    </source>
</evidence>
<feature type="transmembrane region" description="Helical" evidence="5">
    <location>
        <begin position="281"/>
        <end position="306"/>
    </location>
</feature>
<evidence type="ECO:0000256" key="5">
    <source>
        <dbReference type="SAM" id="Phobius"/>
    </source>
</evidence>